<proteinExistence type="predicted"/>
<dbReference type="InterPro" id="IPR027266">
    <property type="entry name" value="TrmE/GcvT-like"/>
</dbReference>
<name>A0A3B0Q5L0_9BACT</name>
<protein>
    <submittedName>
        <fullName evidence="2">tRNA modification GTPase TrmE</fullName>
    </submittedName>
</protein>
<dbReference type="InterPro" id="IPR018948">
    <property type="entry name" value="GTP-bd_TrmE_N"/>
</dbReference>
<feature type="domain" description="GTP-binding protein TrmE N-terminal" evidence="1">
    <location>
        <begin position="4"/>
        <end position="65"/>
    </location>
</feature>
<evidence type="ECO:0000313" key="2">
    <source>
        <dbReference type="EMBL" id="SYV98006.1"/>
    </source>
</evidence>
<dbReference type="AlphaFoldDB" id="A0A3B0Q5L0"/>
<dbReference type="Gene3D" id="3.30.1360.120">
    <property type="entry name" value="Probable tRNA modification gtpase trme, domain 1"/>
    <property type="match status" value="1"/>
</dbReference>
<evidence type="ECO:0000259" key="1">
    <source>
        <dbReference type="Pfam" id="PF10396"/>
    </source>
</evidence>
<dbReference type="Pfam" id="PF10396">
    <property type="entry name" value="TrmE_N"/>
    <property type="match status" value="1"/>
</dbReference>
<sequence>MNDTIAAISSGSRTNQPISIIRLAGHDSLEIFKNIYKGKIGSDHNITYGHIYDKDILIDEVLVMW</sequence>
<dbReference type="EMBL" id="LS991951">
    <property type="protein sequence ID" value="SYV98006.1"/>
    <property type="molecule type" value="Genomic_DNA"/>
</dbReference>
<feature type="non-terminal residue" evidence="2">
    <location>
        <position position="65"/>
    </location>
</feature>
<dbReference type="KEGG" id="medw:NCTC10132_01378"/>
<dbReference type="Proteomes" id="UP000257559">
    <property type="component" value="Chromosome"/>
</dbReference>
<gene>
    <name evidence="2" type="primary">trmE_1</name>
    <name evidence="2" type="ORF">NCTC10132_01378</name>
</gene>
<evidence type="ECO:0000313" key="3">
    <source>
        <dbReference type="Proteomes" id="UP000257559"/>
    </source>
</evidence>
<keyword evidence="3" id="KW-1185">Reference proteome</keyword>
<organism evidence="2 3">
    <name type="scientific">Mycoplasmopsis edwardii</name>
    <dbReference type="NCBI Taxonomy" id="53558"/>
    <lineage>
        <taxon>Bacteria</taxon>
        <taxon>Bacillati</taxon>
        <taxon>Mycoplasmatota</taxon>
        <taxon>Mycoplasmoidales</taxon>
        <taxon>Metamycoplasmataceae</taxon>
        <taxon>Mycoplasmopsis</taxon>
    </lineage>
</organism>
<accession>A0A3B0Q5L0</accession>
<reference evidence="3" key="1">
    <citation type="submission" date="2018-06" db="EMBL/GenBank/DDBJ databases">
        <authorList>
            <consortium name="Pathogen Informatics"/>
        </authorList>
    </citation>
    <scope>NUCLEOTIDE SEQUENCE [LARGE SCALE GENOMIC DNA]</scope>
    <source>
        <strain evidence="3">NCTC10132</strain>
    </source>
</reference>
<dbReference type="SUPFAM" id="SSF103025">
    <property type="entry name" value="Folate-binding domain"/>
    <property type="match status" value="1"/>
</dbReference>